<dbReference type="EMBL" id="JAWDEV010000010">
    <property type="protein sequence ID" value="MDU0270557.1"/>
    <property type="molecule type" value="Genomic_DNA"/>
</dbReference>
<dbReference type="KEGG" id="bdo:EL88_19620"/>
<dbReference type="eggNOG" id="COG2205">
    <property type="taxonomic scope" value="Bacteria"/>
</dbReference>
<organism evidence="3 9">
    <name type="scientific">Phocaeicola dorei</name>
    <dbReference type="NCBI Taxonomy" id="357276"/>
    <lineage>
        <taxon>Bacteria</taxon>
        <taxon>Pseudomonadati</taxon>
        <taxon>Bacteroidota</taxon>
        <taxon>Bacteroidia</taxon>
        <taxon>Bacteroidales</taxon>
        <taxon>Bacteroidaceae</taxon>
        <taxon>Phocaeicola</taxon>
    </lineage>
</organism>
<feature type="transmembrane region" description="Helical" evidence="1">
    <location>
        <begin position="102"/>
        <end position="123"/>
    </location>
</feature>
<evidence type="ECO:0000313" key="9">
    <source>
        <dbReference type="Proteomes" id="UP000347681"/>
    </source>
</evidence>
<dbReference type="Proteomes" id="UP000283678">
    <property type="component" value="Unassembled WGS sequence"/>
</dbReference>
<keyword evidence="3" id="KW-0418">Kinase</keyword>
<comment type="caution">
    <text evidence="3">The sequence shown here is derived from an EMBL/GenBank/DDBJ whole genome shotgun (WGS) entry which is preliminary data.</text>
</comment>
<dbReference type="EMBL" id="QRZL01000006">
    <property type="protein sequence ID" value="RGV79373.1"/>
    <property type="molecule type" value="Genomic_DNA"/>
</dbReference>
<gene>
    <name evidence="2" type="ORF">CE91St7_19790</name>
    <name evidence="7" type="ORF">DWW04_07725</name>
    <name evidence="5" type="ORF">F2Y51_21890</name>
    <name evidence="4" type="ORF">F2Y58_22460</name>
    <name evidence="3" type="ORF">F2Y61_20730</name>
    <name evidence="6" type="ORF">RVH45_11805</name>
</gene>
<dbReference type="Proteomes" id="UP001181086">
    <property type="component" value="Unassembled WGS sequence"/>
</dbReference>
<dbReference type="Proteomes" id="UP000441162">
    <property type="component" value="Unassembled WGS sequence"/>
</dbReference>
<keyword evidence="1" id="KW-0812">Transmembrane</keyword>
<dbReference type="EMBL" id="BQOB01000001">
    <property type="protein sequence ID" value="GKH81095.1"/>
    <property type="molecule type" value="Genomic_DNA"/>
</dbReference>
<accession>A0A076IYK6</accession>
<dbReference type="RefSeq" id="WP_038611344.1">
    <property type="nucleotide sequence ID" value="NZ_BAABYF010000001.1"/>
</dbReference>
<sequence>MNNYYLYKHNFHNALITNDSLIKYAWMTSQSNVPGLLDINSQIYEAMEDNKNAFKYHKLYIQVQDSIKSSNLKKQLSELQVKYEVDQLNHENYRLETKNRRILVITLFMVLVLVMSICFYLYYDLKKDRWKKF</sequence>
<evidence type="ECO:0000313" key="3">
    <source>
        <dbReference type="EMBL" id="KAA5379467.1"/>
    </source>
</evidence>
<evidence type="ECO:0000313" key="8">
    <source>
        <dbReference type="Proteomes" id="UP000283678"/>
    </source>
</evidence>
<dbReference type="AlphaFoldDB" id="A0A076IYK6"/>
<keyword evidence="3" id="KW-0808">Transferase</keyword>
<proteinExistence type="predicted"/>
<evidence type="ECO:0000313" key="7">
    <source>
        <dbReference type="EMBL" id="RGV79373.1"/>
    </source>
</evidence>
<dbReference type="EMBL" id="VVYY01000033">
    <property type="protein sequence ID" value="KAA5392222.1"/>
    <property type="molecule type" value="Genomic_DNA"/>
</dbReference>
<keyword evidence="1" id="KW-0472">Membrane</keyword>
<protein>
    <submittedName>
        <fullName evidence="3">Histidine kinase</fullName>
    </submittedName>
</protein>
<evidence type="ECO:0000313" key="5">
    <source>
        <dbReference type="EMBL" id="KAA5401428.1"/>
    </source>
</evidence>
<evidence type="ECO:0000313" key="10">
    <source>
        <dbReference type="Proteomes" id="UP000441162"/>
    </source>
</evidence>
<evidence type="ECO:0000313" key="11">
    <source>
        <dbReference type="Proteomes" id="UP000481616"/>
    </source>
</evidence>
<name>A0A076IYK6_9BACT</name>
<reference evidence="7 8" key="1">
    <citation type="submission" date="2018-08" db="EMBL/GenBank/DDBJ databases">
        <title>A genome reference for cultivated species of the human gut microbiota.</title>
        <authorList>
            <person name="Zou Y."/>
            <person name="Xue W."/>
            <person name="Luo G."/>
        </authorList>
    </citation>
    <scope>NUCLEOTIDE SEQUENCE [LARGE SCALE GENOMIC DNA]</scope>
    <source>
        <strain evidence="7 8">AF14-1AC</strain>
    </source>
</reference>
<reference evidence="6" key="4">
    <citation type="submission" date="2023-10" db="EMBL/GenBank/DDBJ databases">
        <title>Genome of Potential pathogenic bacteria in Crohn's disease.</title>
        <authorList>
            <person name="Rodriguez-Palacios A."/>
        </authorList>
    </citation>
    <scope>NUCLEOTIDE SEQUENCE</scope>
    <source>
        <strain evidence="6">CavFT-hAR62</strain>
    </source>
</reference>
<dbReference type="Proteomes" id="UP001055104">
    <property type="component" value="Unassembled WGS sequence"/>
</dbReference>
<evidence type="ECO:0000256" key="1">
    <source>
        <dbReference type="SAM" id="Phobius"/>
    </source>
</evidence>
<reference evidence="9 10" key="2">
    <citation type="journal article" date="2019" name="Nat. Med.">
        <title>A library of human gut bacterial isolates paired with longitudinal multiomics data enables mechanistic microbiome research.</title>
        <authorList>
            <person name="Poyet M."/>
            <person name="Groussin M."/>
            <person name="Gibbons S.M."/>
            <person name="Avila-Pacheco J."/>
            <person name="Jiang X."/>
            <person name="Kearney S.M."/>
            <person name="Perrotta A.R."/>
            <person name="Berdy B."/>
            <person name="Zhao S."/>
            <person name="Lieberman T.D."/>
            <person name="Swanson P.K."/>
            <person name="Smith M."/>
            <person name="Roesemann S."/>
            <person name="Alexander J.E."/>
            <person name="Rich S.A."/>
            <person name="Livny J."/>
            <person name="Vlamakis H."/>
            <person name="Clish C."/>
            <person name="Bullock K."/>
            <person name="Deik A."/>
            <person name="Scott J."/>
            <person name="Pierce K.A."/>
            <person name="Xavier R.J."/>
            <person name="Alm E.J."/>
        </authorList>
    </citation>
    <scope>NUCLEOTIDE SEQUENCE [LARGE SCALE GENOMIC DNA]</scope>
    <source>
        <strain evidence="4 11">BIOML-A1</strain>
        <strain evidence="5 10">BIOML-A4</strain>
        <strain evidence="3 9">BIOML-A5</strain>
    </source>
</reference>
<evidence type="ECO:0000313" key="4">
    <source>
        <dbReference type="EMBL" id="KAA5392222.1"/>
    </source>
</evidence>
<dbReference type="EMBL" id="VVZA01000033">
    <property type="protein sequence ID" value="KAA5401428.1"/>
    <property type="molecule type" value="Genomic_DNA"/>
</dbReference>
<reference evidence="2" key="3">
    <citation type="submission" date="2022-01" db="EMBL/GenBank/DDBJ databases">
        <title>Novel bile acid biosynthetic pathways are enriched in the microbiome of centenarians.</title>
        <authorList>
            <person name="Sato Y."/>
            <person name="Atarashi K."/>
            <person name="Plichta R.D."/>
            <person name="Arai Y."/>
            <person name="Sasajima S."/>
            <person name="Kearney M.S."/>
            <person name="Suda W."/>
            <person name="Takeshita K."/>
            <person name="Sasaki T."/>
            <person name="Okamoto S."/>
            <person name="Skelly N.A."/>
            <person name="Okamura Y."/>
            <person name="Vlamakis H."/>
            <person name="Li Y."/>
            <person name="Tanoue T."/>
            <person name="Takei H."/>
            <person name="Nittono H."/>
            <person name="Narushima S."/>
            <person name="Irie J."/>
            <person name="Itoh H."/>
            <person name="Moriya K."/>
            <person name="Sugiura Y."/>
            <person name="Suematsu M."/>
            <person name="Moritoki N."/>
            <person name="Shibata S."/>
            <person name="Littman R.D."/>
            <person name="Fischbach A.M."/>
            <person name="Uwamino Y."/>
            <person name="Inoue T."/>
            <person name="Honda A."/>
            <person name="Hattori M."/>
            <person name="Murai T."/>
            <person name="Xavier J.R."/>
            <person name="Hirose N."/>
            <person name="Honda K."/>
        </authorList>
    </citation>
    <scope>NUCLEOTIDE SEQUENCE</scope>
    <source>
        <strain evidence="2">CE91-St7</strain>
    </source>
</reference>
<dbReference type="Proteomes" id="UP000481616">
    <property type="component" value="Unassembled WGS sequence"/>
</dbReference>
<dbReference type="GO" id="GO:0016301">
    <property type="term" value="F:kinase activity"/>
    <property type="evidence" value="ECO:0007669"/>
    <property type="project" value="UniProtKB-KW"/>
</dbReference>
<keyword evidence="1" id="KW-1133">Transmembrane helix</keyword>
<dbReference type="EMBL" id="VVZB01000020">
    <property type="protein sequence ID" value="KAA5379467.1"/>
    <property type="molecule type" value="Genomic_DNA"/>
</dbReference>
<evidence type="ECO:0000313" key="2">
    <source>
        <dbReference type="EMBL" id="GKH81095.1"/>
    </source>
</evidence>
<evidence type="ECO:0000313" key="6">
    <source>
        <dbReference type="EMBL" id="MDU0270557.1"/>
    </source>
</evidence>
<dbReference type="Proteomes" id="UP000347681">
    <property type="component" value="Unassembled WGS sequence"/>
</dbReference>